<dbReference type="InterPro" id="IPR039261">
    <property type="entry name" value="FNR_nucleotide-bd"/>
</dbReference>
<keyword evidence="3" id="KW-1185">Reference proteome</keyword>
<sequence length="272" mass="30370">MTTPTYRFFDVHVVRTRHVSPSLIRVTLTGDRLRELVTGGRDQRFKLFLPRPGQDAPVLPDVRDERWYAEWRAQDPAVRSVMRTYTVRELRRDPDELDVDFVQHGAGPEAGPASHWSRTARPGDRAALLAPVVEDNGGVDYQPPADTGWTLLTADESALPAVAGILSWLPPGMPAKVWIEVPHEDDVTPLPTAADADITWLIRGKDPTVVDAVRTASLPDGTPYAWIAGEAGTIRTLRRHLVNDRAVDRTRITFTGYWRKGKTEEELLAELS</sequence>
<dbReference type="SUPFAM" id="SSF63380">
    <property type="entry name" value="Riboflavin synthase domain-like"/>
    <property type="match status" value="1"/>
</dbReference>
<organism evidence="2 3">
    <name type="scientific">Streptomyces caatingaensis</name>
    <dbReference type="NCBI Taxonomy" id="1678637"/>
    <lineage>
        <taxon>Bacteria</taxon>
        <taxon>Bacillati</taxon>
        <taxon>Actinomycetota</taxon>
        <taxon>Actinomycetes</taxon>
        <taxon>Kitasatosporales</taxon>
        <taxon>Streptomycetaceae</taxon>
        <taxon>Streptomyces</taxon>
    </lineage>
</organism>
<dbReference type="PROSITE" id="PS51384">
    <property type="entry name" value="FAD_FR"/>
    <property type="match status" value="1"/>
</dbReference>
<dbReference type="InterPro" id="IPR017927">
    <property type="entry name" value="FAD-bd_FR_type"/>
</dbReference>
<dbReference type="Gene3D" id="3.40.50.80">
    <property type="entry name" value="Nucleotide-binding domain of ferredoxin-NADP reductase (FNR) module"/>
    <property type="match status" value="1"/>
</dbReference>
<feature type="domain" description="FAD-binding FR-type" evidence="1">
    <location>
        <begin position="6"/>
        <end position="142"/>
    </location>
</feature>
<proteinExistence type="predicted"/>
<evidence type="ECO:0000313" key="2">
    <source>
        <dbReference type="EMBL" id="KNB49606.1"/>
    </source>
</evidence>
<comment type="caution">
    <text evidence="2">The sequence shown here is derived from an EMBL/GenBank/DDBJ whole genome shotgun (WGS) entry which is preliminary data.</text>
</comment>
<dbReference type="Proteomes" id="UP000037288">
    <property type="component" value="Unassembled WGS sequence"/>
</dbReference>
<dbReference type="Pfam" id="PF08021">
    <property type="entry name" value="FAD_binding_9"/>
    <property type="match status" value="1"/>
</dbReference>
<dbReference type="OrthoDB" id="3291337at2"/>
<evidence type="ECO:0000313" key="3">
    <source>
        <dbReference type="Proteomes" id="UP000037288"/>
    </source>
</evidence>
<dbReference type="Gene3D" id="2.40.30.10">
    <property type="entry name" value="Translation factors"/>
    <property type="match status" value="1"/>
</dbReference>
<gene>
    <name evidence="2" type="ORF">AC230_22640</name>
</gene>
<protein>
    <submittedName>
        <fullName evidence="2">Sialic acid transporter</fullName>
    </submittedName>
</protein>
<dbReference type="RefSeq" id="WP_049718155.1">
    <property type="nucleotide sequence ID" value="NZ_LFXA01000017.1"/>
</dbReference>
<dbReference type="Pfam" id="PF04954">
    <property type="entry name" value="SIP"/>
    <property type="match status" value="1"/>
</dbReference>
<dbReference type="PATRIC" id="fig|1678637.3.peg.4848"/>
<dbReference type="PANTHER" id="PTHR30157">
    <property type="entry name" value="FERRIC REDUCTASE, NADPH-DEPENDENT"/>
    <property type="match status" value="1"/>
</dbReference>
<evidence type="ECO:0000259" key="1">
    <source>
        <dbReference type="PROSITE" id="PS51384"/>
    </source>
</evidence>
<dbReference type="InterPro" id="IPR013113">
    <property type="entry name" value="SIP_FAD-bd"/>
</dbReference>
<dbReference type="InterPro" id="IPR039374">
    <property type="entry name" value="SIP_fam"/>
</dbReference>
<dbReference type="PANTHER" id="PTHR30157:SF0">
    <property type="entry name" value="NADPH-DEPENDENT FERRIC-CHELATE REDUCTASE"/>
    <property type="match status" value="1"/>
</dbReference>
<accession>A0A0K9X933</accession>
<dbReference type="AlphaFoldDB" id="A0A0K9X933"/>
<dbReference type="GO" id="GO:0016491">
    <property type="term" value="F:oxidoreductase activity"/>
    <property type="evidence" value="ECO:0007669"/>
    <property type="project" value="InterPro"/>
</dbReference>
<dbReference type="EMBL" id="LFXA01000017">
    <property type="protein sequence ID" value="KNB49606.1"/>
    <property type="molecule type" value="Genomic_DNA"/>
</dbReference>
<dbReference type="InterPro" id="IPR007037">
    <property type="entry name" value="SIP_rossman_dom"/>
</dbReference>
<dbReference type="STRING" id="1678637.AC230_22640"/>
<dbReference type="CDD" id="cd06193">
    <property type="entry name" value="siderophore_interacting"/>
    <property type="match status" value="1"/>
</dbReference>
<dbReference type="InterPro" id="IPR017938">
    <property type="entry name" value="Riboflavin_synthase-like_b-brl"/>
</dbReference>
<reference evidence="3" key="1">
    <citation type="submission" date="2015-07" db="EMBL/GenBank/DDBJ databases">
        <title>Draft genome sequence of Streptomyces sp. CMAA 1322, a bacterium isolated from Caatinga biome, from dry forest semiarid of Brazil.</title>
        <authorList>
            <person name="Santos S.N."/>
            <person name="Gacesa R."/>
            <person name="Taketani R.G."/>
            <person name="Long P.F."/>
            <person name="Melo I.S."/>
        </authorList>
    </citation>
    <scope>NUCLEOTIDE SEQUENCE [LARGE SCALE GENOMIC DNA]</scope>
    <source>
        <strain evidence="3">CMAA 1322</strain>
    </source>
</reference>
<name>A0A0K9X933_9ACTN</name>